<evidence type="ECO:0000259" key="2">
    <source>
        <dbReference type="Pfam" id="PF08327"/>
    </source>
</evidence>
<proteinExistence type="inferred from homology"/>
<reference evidence="3 4" key="1">
    <citation type="submission" date="2019-09" db="EMBL/GenBank/DDBJ databases">
        <title>Actinomadura physcomitrii sp. nov., a novel actinomycete isolated from moss [Physcomitrium sphaericum (Ludw) Fuernr].</title>
        <authorList>
            <person name="Zhuang X."/>
            <person name="Liu C."/>
        </authorList>
    </citation>
    <scope>NUCLEOTIDE SEQUENCE [LARGE SCALE GENOMIC DNA]</scope>
    <source>
        <strain evidence="3 4">HMC1</strain>
    </source>
</reference>
<dbReference type="AlphaFoldDB" id="A0A6H9YIV1"/>
<protein>
    <submittedName>
        <fullName evidence="3">SRPBCC domain-containing protein</fullName>
    </submittedName>
</protein>
<gene>
    <name evidence="3" type="ORF">F8566_38830</name>
</gene>
<name>A0A6H9YIV1_9ACTN</name>
<accession>A0A6H9YIV1</accession>
<evidence type="ECO:0000313" key="3">
    <source>
        <dbReference type="EMBL" id="KAB2342496.1"/>
    </source>
</evidence>
<dbReference type="OrthoDB" id="9806976at2"/>
<comment type="similarity">
    <text evidence="1">Belongs to the AHA1 family.</text>
</comment>
<organism evidence="3 4">
    <name type="scientific">Actinomadura rudentiformis</name>
    <dbReference type="NCBI Taxonomy" id="359158"/>
    <lineage>
        <taxon>Bacteria</taxon>
        <taxon>Bacillati</taxon>
        <taxon>Actinomycetota</taxon>
        <taxon>Actinomycetes</taxon>
        <taxon>Streptosporangiales</taxon>
        <taxon>Thermomonosporaceae</taxon>
        <taxon>Actinomadura</taxon>
    </lineage>
</organism>
<evidence type="ECO:0000313" key="4">
    <source>
        <dbReference type="Proteomes" id="UP000468735"/>
    </source>
</evidence>
<dbReference type="Pfam" id="PF08327">
    <property type="entry name" value="AHSA1"/>
    <property type="match status" value="1"/>
</dbReference>
<dbReference type="InterPro" id="IPR013538">
    <property type="entry name" value="ASHA1/2-like_C"/>
</dbReference>
<sequence length="151" mass="16694">MSTTVEQTMRIEARPETVWRFFTDPAYLAQWWGEAELEARPGGDLRVEMQDGPRPVMRGTFVELVPYERIVFTFGWEPAPGAPGIAPGASQVEVTLTPDGHGTTLTLRHSGLPLQLGNETSVGWASVLRRLDEAAKRHGRHEHHRPSAAGS</sequence>
<dbReference type="RefSeq" id="WP_151567314.1">
    <property type="nucleotide sequence ID" value="NZ_WBMT01000022.1"/>
</dbReference>
<feature type="domain" description="Activator of Hsp90 ATPase homologue 1/2-like C-terminal" evidence="2">
    <location>
        <begin position="13"/>
        <end position="135"/>
    </location>
</feature>
<dbReference type="SUPFAM" id="SSF55961">
    <property type="entry name" value="Bet v1-like"/>
    <property type="match status" value="1"/>
</dbReference>
<dbReference type="Gene3D" id="3.30.530.20">
    <property type="match status" value="1"/>
</dbReference>
<keyword evidence="4" id="KW-1185">Reference proteome</keyword>
<comment type="caution">
    <text evidence="3">The sequence shown here is derived from an EMBL/GenBank/DDBJ whole genome shotgun (WGS) entry which is preliminary data.</text>
</comment>
<evidence type="ECO:0000256" key="1">
    <source>
        <dbReference type="ARBA" id="ARBA00006817"/>
    </source>
</evidence>
<dbReference type="Proteomes" id="UP000468735">
    <property type="component" value="Unassembled WGS sequence"/>
</dbReference>
<dbReference type="InterPro" id="IPR023393">
    <property type="entry name" value="START-like_dom_sf"/>
</dbReference>
<dbReference type="CDD" id="cd07814">
    <property type="entry name" value="SRPBCC_CalC_Aha1-like"/>
    <property type="match status" value="1"/>
</dbReference>
<dbReference type="EMBL" id="WBMT01000022">
    <property type="protein sequence ID" value="KAB2342496.1"/>
    <property type="molecule type" value="Genomic_DNA"/>
</dbReference>